<dbReference type="InterPro" id="IPR007599">
    <property type="entry name" value="DER1"/>
</dbReference>
<dbReference type="OrthoDB" id="19102at2759"/>
<feature type="transmembrane region" description="Helical" evidence="7">
    <location>
        <begin position="15"/>
        <end position="34"/>
    </location>
</feature>
<dbReference type="Pfam" id="PF04511">
    <property type="entry name" value="DER1"/>
    <property type="match status" value="1"/>
</dbReference>
<dbReference type="RefSeq" id="XP_009494910.1">
    <property type="nucleotide sequence ID" value="XM_009496635.1"/>
</dbReference>
<feature type="compositionally biased region" description="Low complexity" evidence="8">
    <location>
        <begin position="220"/>
        <end position="235"/>
    </location>
</feature>
<evidence type="ECO:0000313" key="10">
    <source>
        <dbReference type="Proteomes" id="UP000030693"/>
    </source>
</evidence>
<feature type="transmembrane region" description="Helical" evidence="7">
    <location>
        <begin position="54"/>
        <end position="77"/>
    </location>
</feature>
<dbReference type="EMBL" id="KB932204">
    <property type="protein sequence ID" value="KCV70394.1"/>
    <property type="molecule type" value="Genomic_DNA"/>
</dbReference>
<comment type="similarity">
    <text evidence="2 7">Belongs to the derlin family.</text>
</comment>
<organism evidence="9">
    <name type="scientific">Fonticula alba</name>
    <name type="common">Slime mold</name>
    <dbReference type="NCBI Taxonomy" id="691883"/>
    <lineage>
        <taxon>Eukaryota</taxon>
        <taxon>Rotosphaerida</taxon>
        <taxon>Fonticulaceae</taxon>
        <taxon>Fonticula</taxon>
    </lineage>
</organism>
<dbReference type="AlphaFoldDB" id="A0A058Z7X4"/>
<evidence type="ECO:0000256" key="6">
    <source>
        <dbReference type="ARBA" id="ARBA00023136"/>
    </source>
</evidence>
<evidence type="ECO:0000256" key="7">
    <source>
        <dbReference type="RuleBase" id="RU363059"/>
    </source>
</evidence>
<dbReference type="Proteomes" id="UP000030693">
    <property type="component" value="Unassembled WGS sequence"/>
</dbReference>
<dbReference type="InterPro" id="IPR035952">
    <property type="entry name" value="Rhomboid-like_sf"/>
</dbReference>
<evidence type="ECO:0000256" key="2">
    <source>
        <dbReference type="ARBA" id="ARBA00008917"/>
    </source>
</evidence>
<dbReference type="OMA" id="LWRCVTS"/>
<gene>
    <name evidence="9" type="ORF">H696_02730</name>
</gene>
<comment type="subcellular location">
    <subcellularLocation>
        <location evidence="1 7">Endoplasmic reticulum membrane</location>
        <topology evidence="1 7">Multi-pass membrane protein</topology>
    </subcellularLocation>
</comment>
<dbReference type="SUPFAM" id="SSF144091">
    <property type="entry name" value="Rhomboid-like"/>
    <property type="match status" value="1"/>
</dbReference>
<dbReference type="STRING" id="691883.A0A058Z7X4"/>
<feature type="region of interest" description="Disordered" evidence="8">
    <location>
        <begin position="211"/>
        <end position="246"/>
    </location>
</feature>
<reference evidence="9" key="1">
    <citation type="submission" date="2013-04" db="EMBL/GenBank/DDBJ databases">
        <title>The Genome Sequence of Fonticula alba ATCC 38817.</title>
        <authorList>
            <consortium name="The Broad Institute Genomics Platform"/>
            <person name="Russ C."/>
            <person name="Cuomo C."/>
            <person name="Burger G."/>
            <person name="Gray M.W."/>
            <person name="Holland P.W.H."/>
            <person name="King N."/>
            <person name="Lang F.B.F."/>
            <person name="Roger A.J."/>
            <person name="Ruiz-Trillo I."/>
            <person name="Brown M."/>
            <person name="Walker B."/>
            <person name="Young S."/>
            <person name="Zeng Q."/>
            <person name="Gargeya S."/>
            <person name="Fitzgerald M."/>
            <person name="Haas B."/>
            <person name="Abouelleil A."/>
            <person name="Allen A.W."/>
            <person name="Alvarado L."/>
            <person name="Arachchi H.M."/>
            <person name="Berlin A.M."/>
            <person name="Chapman S.B."/>
            <person name="Gainer-Dewar J."/>
            <person name="Goldberg J."/>
            <person name="Griggs A."/>
            <person name="Gujja S."/>
            <person name="Hansen M."/>
            <person name="Howarth C."/>
            <person name="Imamovic A."/>
            <person name="Ireland A."/>
            <person name="Larimer J."/>
            <person name="McCowan C."/>
            <person name="Murphy C."/>
            <person name="Pearson M."/>
            <person name="Poon T.W."/>
            <person name="Priest M."/>
            <person name="Roberts A."/>
            <person name="Saif S."/>
            <person name="Shea T."/>
            <person name="Sisk P."/>
            <person name="Sykes S."/>
            <person name="Wortman J."/>
            <person name="Nusbaum C."/>
            <person name="Birren B."/>
        </authorList>
    </citation>
    <scope>NUCLEOTIDE SEQUENCE [LARGE SCALE GENOMIC DNA]</scope>
    <source>
        <strain evidence="9">ATCC 38817</strain>
    </source>
</reference>
<accession>A0A058Z7X4</accession>
<keyword evidence="3 7" id="KW-0812">Transmembrane</keyword>
<sequence length="246" mass="27407">MRNEIVEWATSIPPVTRFFFFGTLLLSALAPMVLPRRVLSLFLLESGAIMKLEIWRFITAALFYGGPSFALLSHLFMLYSYGRRLEETNFAGRRADYVFAITMLLAVISAVSFFFNLRITGSSLTQAIIYIWSQLNRDVIVTFFFGINFKAALLPWAFIAFDILTGVSPLSSFIGIVAGHAYYFTTFEWPTSSGRPPIFQTPGIFRDIFGADDRPPTVQSADGAPPSPPTGSGSTRQWATGPSRRI</sequence>
<protein>
    <recommendedName>
        <fullName evidence="7">Derlin</fullName>
    </recommendedName>
</protein>
<dbReference type="GO" id="GO:0006950">
    <property type="term" value="P:response to stress"/>
    <property type="evidence" value="ECO:0007669"/>
    <property type="project" value="UniProtKB-ARBA"/>
</dbReference>
<evidence type="ECO:0000256" key="5">
    <source>
        <dbReference type="ARBA" id="ARBA00022989"/>
    </source>
</evidence>
<evidence type="ECO:0000256" key="3">
    <source>
        <dbReference type="ARBA" id="ARBA00022692"/>
    </source>
</evidence>
<feature type="transmembrane region" description="Helical" evidence="7">
    <location>
        <begin position="139"/>
        <end position="161"/>
    </location>
</feature>
<dbReference type="PANTHER" id="PTHR11009">
    <property type="entry name" value="DER1-LIKE PROTEIN, DERLIN"/>
    <property type="match status" value="1"/>
</dbReference>
<keyword evidence="10" id="KW-1185">Reference proteome</keyword>
<evidence type="ECO:0000256" key="1">
    <source>
        <dbReference type="ARBA" id="ARBA00004477"/>
    </source>
</evidence>
<keyword evidence="6 7" id="KW-0472">Membrane</keyword>
<dbReference type="GO" id="GO:0005789">
    <property type="term" value="C:endoplasmic reticulum membrane"/>
    <property type="evidence" value="ECO:0007669"/>
    <property type="project" value="UniProtKB-SubCell"/>
</dbReference>
<evidence type="ECO:0000256" key="4">
    <source>
        <dbReference type="ARBA" id="ARBA00022824"/>
    </source>
</evidence>
<dbReference type="GeneID" id="20527455"/>
<proteinExistence type="inferred from homology"/>
<feature type="transmembrane region" description="Helical" evidence="7">
    <location>
        <begin position="167"/>
        <end position="185"/>
    </location>
</feature>
<evidence type="ECO:0000313" key="9">
    <source>
        <dbReference type="EMBL" id="KCV70394.1"/>
    </source>
</evidence>
<feature type="transmembrane region" description="Helical" evidence="7">
    <location>
        <begin position="97"/>
        <end position="119"/>
    </location>
</feature>
<keyword evidence="4 7" id="KW-0256">Endoplasmic reticulum</keyword>
<keyword evidence="5 7" id="KW-1133">Transmembrane helix</keyword>
<name>A0A058Z7X4_FONAL</name>
<dbReference type="eggNOG" id="KOG0858">
    <property type="taxonomic scope" value="Eukaryota"/>
</dbReference>
<evidence type="ECO:0000256" key="8">
    <source>
        <dbReference type="SAM" id="MobiDB-lite"/>
    </source>
</evidence>
<comment type="function">
    <text evidence="7">May be involved in the degradation of misfolded endoplasmic reticulum (ER) luminal proteins.</text>
</comment>